<evidence type="ECO:0000313" key="4">
    <source>
        <dbReference type="Proteomes" id="UP000754563"/>
    </source>
</evidence>
<dbReference type="InterPro" id="IPR011060">
    <property type="entry name" value="RibuloseP-bd_barrel"/>
</dbReference>
<keyword evidence="1" id="KW-0479">Metal-binding</keyword>
<dbReference type="Pfam" id="PF00834">
    <property type="entry name" value="Ribul_P_3_epim"/>
    <property type="match status" value="1"/>
</dbReference>
<evidence type="ECO:0000256" key="1">
    <source>
        <dbReference type="ARBA" id="ARBA00022723"/>
    </source>
</evidence>
<dbReference type="Proteomes" id="UP000754563">
    <property type="component" value="Unassembled WGS sequence"/>
</dbReference>
<reference evidence="3" key="2">
    <citation type="journal article" date="2021" name="Microbiome">
        <title>Successional dynamics and alternative stable states in a saline activated sludge microbial community over 9 years.</title>
        <authorList>
            <person name="Wang Y."/>
            <person name="Ye J."/>
            <person name="Ju F."/>
            <person name="Liu L."/>
            <person name="Boyd J.A."/>
            <person name="Deng Y."/>
            <person name="Parks D.H."/>
            <person name="Jiang X."/>
            <person name="Yin X."/>
            <person name="Woodcroft B.J."/>
            <person name="Tyson G.W."/>
            <person name="Hugenholtz P."/>
            <person name="Polz M.F."/>
            <person name="Zhang T."/>
        </authorList>
    </citation>
    <scope>NUCLEOTIDE SEQUENCE</scope>
    <source>
        <strain evidence="3">HKST-UBA11</strain>
    </source>
</reference>
<evidence type="ECO:0000313" key="3">
    <source>
        <dbReference type="EMBL" id="MCA9385273.1"/>
    </source>
</evidence>
<comment type="caution">
    <text evidence="3">The sequence shown here is derived from an EMBL/GenBank/DDBJ whole genome shotgun (WGS) entry which is preliminary data.</text>
</comment>
<proteinExistence type="predicted"/>
<dbReference type="AlphaFoldDB" id="A0A955RKE0"/>
<dbReference type="EMBL" id="JAGQLH010000011">
    <property type="protein sequence ID" value="MCA9385273.1"/>
    <property type="molecule type" value="Genomic_DNA"/>
</dbReference>
<dbReference type="GO" id="GO:0005975">
    <property type="term" value="P:carbohydrate metabolic process"/>
    <property type="evidence" value="ECO:0007669"/>
    <property type="project" value="InterPro"/>
</dbReference>
<dbReference type="SUPFAM" id="SSF51366">
    <property type="entry name" value="Ribulose-phoshate binding barrel"/>
    <property type="match status" value="1"/>
</dbReference>
<name>A0A955RKE0_9BACT</name>
<accession>A0A955RKE0</accession>
<gene>
    <name evidence="3" type="ORF">KC717_01355</name>
</gene>
<sequence>MKRILPAVLSDTLEDYGKAIELFESFKGNDVIHIDIMDGEFVKTKSADLKEVLKLPTRLKRQVHLMVQEPQDLISLCIDHAVEEVAIHYQAQLDSYDTILNETQTKFFLAINPEVTPSDIEDELMNFDGVLIMTVNPGLQGQGFLSDNLLKITELRQLGFEGTIIVDGSVNIDTIEEVCNYDVRDYVVGSGIIKQNDPAEAYRKLSLKLEL</sequence>
<dbReference type="InterPro" id="IPR013785">
    <property type="entry name" value="Aldolase_TIM"/>
</dbReference>
<keyword evidence="2" id="KW-0413">Isomerase</keyword>
<dbReference type="PANTHER" id="PTHR11749">
    <property type="entry name" value="RIBULOSE-5-PHOSPHATE-3-EPIMERASE"/>
    <property type="match status" value="1"/>
</dbReference>
<dbReference type="Gene3D" id="3.20.20.70">
    <property type="entry name" value="Aldolase class I"/>
    <property type="match status" value="1"/>
</dbReference>
<protein>
    <recommendedName>
        <fullName evidence="5">Ribulose-phosphate 3-epimerase</fullName>
    </recommendedName>
</protein>
<evidence type="ECO:0000256" key="2">
    <source>
        <dbReference type="ARBA" id="ARBA00023235"/>
    </source>
</evidence>
<dbReference type="InterPro" id="IPR000056">
    <property type="entry name" value="Ribul_P_3_epim-like"/>
</dbReference>
<evidence type="ECO:0008006" key="5">
    <source>
        <dbReference type="Google" id="ProtNLM"/>
    </source>
</evidence>
<reference evidence="3" key="1">
    <citation type="submission" date="2020-04" db="EMBL/GenBank/DDBJ databases">
        <authorList>
            <person name="Zhang T."/>
        </authorList>
    </citation>
    <scope>NUCLEOTIDE SEQUENCE</scope>
    <source>
        <strain evidence="3">HKST-UBA11</strain>
    </source>
</reference>
<dbReference type="GO" id="GO:0046872">
    <property type="term" value="F:metal ion binding"/>
    <property type="evidence" value="ECO:0007669"/>
    <property type="project" value="UniProtKB-KW"/>
</dbReference>
<dbReference type="GO" id="GO:0016857">
    <property type="term" value="F:racemase and epimerase activity, acting on carbohydrates and derivatives"/>
    <property type="evidence" value="ECO:0007669"/>
    <property type="project" value="InterPro"/>
</dbReference>
<dbReference type="PROSITE" id="PS01086">
    <property type="entry name" value="RIBUL_P_3_EPIMER_2"/>
    <property type="match status" value="1"/>
</dbReference>
<organism evidence="3 4">
    <name type="scientific">Candidatus Dojkabacteria bacterium</name>
    <dbReference type="NCBI Taxonomy" id="2099670"/>
    <lineage>
        <taxon>Bacteria</taxon>
        <taxon>Candidatus Dojkabacteria</taxon>
    </lineage>
</organism>